<comment type="caution">
    <text evidence="2">The sequence shown here is derived from an EMBL/GenBank/DDBJ whole genome shotgun (WGS) entry which is preliminary data.</text>
</comment>
<evidence type="ECO:0000313" key="2">
    <source>
        <dbReference type="EMBL" id="KAF7820035.1"/>
    </source>
</evidence>
<organism evidence="2 3">
    <name type="scientific">Senna tora</name>
    <dbReference type="NCBI Taxonomy" id="362788"/>
    <lineage>
        <taxon>Eukaryota</taxon>
        <taxon>Viridiplantae</taxon>
        <taxon>Streptophyta</taxon>
        <taxon>Embryophyta</taxon>
        <taxon>Tracheophyta</taxon>
        <taxon>Spermatophyta</taxon>
        <taxon>Magnoliopsida</taxon>
        <taxon>eudicotyledons</taxon>
        <taxon>Gunneridae</taxon>
        <taxon>Pentapetalae</taxon>
        <taxon>rosids</taxon>
        <taxon>fabids</taxon>
        <taxon>Fabales</taxon>
        <taxon>Fabaceae</taxon>
        <taxon>Caesalpinioideae</taxon>
        <taxon>Cassia clade</taxon>
        <taxon>Senna</taxon>
    </lineage>
</organism>
<evidence type="ECO:0000256" key="1">
    <source>
        <dbReference type="SAM" id="MobiDB-lite"/>
    </source>
</evidence>
<evidence type="ECO:0000313" key="3">
    <source>
        <dbReference type="Proteomes" id="UP000634136"/>
    </source>
</evidence>
<protein>
    <submittedName>
        <fullName evidence="2">Uncharacterized protein</fullName>
    </submittedName>
</protein>
<sequence length="27" mass="2924">MGPTFGDVTCDERTFGPGKVESTNHQI</sequence>
<reference evidence="2" key="1">
    <citation type="submission" date="2020-09" db="EMBL/GenBank/DDBJ databases">
        <title>Genome-Enabled Discovery of Anthraquinone Biosynthesis in Senna tora.</title>
        <authorList>
            <person name="Kang S.-H."/>
            <person name="Pandey R.P."/>
            <person name="Lee C.-M."/>
            <person name="Sim J.-S."/>
            <person name="Jeong J.-T."/>
            <person name="Choi B.-S."/>
            <person name="Jung M."/>
            <person name="Ginzburg D."/>
            <person name="Zhao K."/>
            <person name="Won S.Y."/>
            <person name="Oh T.-J."/>
            <person name="Yu Y."/>
            <person name="Kim N.-H."/>
            <person name="Lee O.R."/>
            <person name="Lee T.-H."/>
            <person name="Bashyal P."/>
            <person name="Kim T.-S."/>
            <person name="Lee W.-H."/>
            <person name="Kawkins C."/>
            <person name="Kim C.-K."/>
            <person name="Kim J.S."/>
            <person name="Ahn B.O."/>
            <person name="Rhee S.Y."/>
            <person name="Sohng J.K."/>
        </authorList>
    </citation>
    <scope>NUCLEOTIDE SEQUENCE</scope>
    <source>
        <tissue evidence="2">Leaf</tissue>
    </source>
</reference>
<gene>
    <name evidence="2" type="ORF">G2W53_025490</name>
</gene>
<keyword evidence="3" id="KW-1185">Reference proteome</keyword>
<dbReference type="Proteomes" id="UP000634136">
    <property type="component" value="Unassembled WGS sequence"/>
</dbReference>
<name>A0A834TE16_9FABA</name>
<accession>A0A834TE16</accession>
<proteinExistence type="predicted"/>
<dbReference type="AlphaFoldDB" id="A0A834TE16"/>
<feature type="region of interest" description="Disordered" evidence="1">
    <location>
        <begin position="1"/>
        <end position="27"/>
    </location>
</feature>
<dbReference type="EMBL" id="JAAIUW010000008">
    <property type="protein sequence ID" value="KAF7820035.1"/>
    <property type="molecule type" value="Genomic_DNA"/>
</dbReference>